<evidence type="ECO:0000259" key="2">
    <source>
        <dbReference type="Pfam" id="PF00535"/>
    </source>
</evidence>
<keyword evidence="1" id="KW-0472">Membrane</keyword>
<dbReference type="OrthoDB" id="9810303at2"/>
<dbReference type="Gene3D" id="3.90.550.10">
    <property type="entry name" value="Spore Coat Polysaccharide Biosynthesis Protein SpsA, Chain A"/>
    <property type="match status" value="1"/>
</dbReference>
<comment type="caution">
    <text evidence="3">The sequence shown here is derived from an EMBL/GenBank/DDBJ whole genome shotgun (WGS) entry which is preliminary data.</text>
</comment>
<evidence type="ECO:0000313" key="3">
    <source>
        <dbReference type="EMBL" id="EMZ21858.1"/>
    </source>
</evidence>
<protein>
    <recommendedName>
        <fullName evidence="2">Glycosyltransferase 2-like domain-containing protein</fullName>
    </recommendedName>
</protein>
<keyword evidence="1" id="KW-0812">Transmembrane</keyword>
<proteinExistence type="predicted"/>
<evidence type="ECO:0000313" key="4">
    <source>
        <dbReference type="Proteomes" id="UP000012589"/>
    </source>
</evidence>
<keyword evidence="4" id="KW-1185">Reference proteome</keyword>
<dbReference type="EMBL" id="AQFT01000126">
    <property type="protein sequence ID" value="EMZ21858.1"/>
    <property type="molecule type" value="Genomic_DNA"/>
</dbReference>
<dbReference type="eggNOG" id="COG1216">
    <property type="taxonomic scope" value="Bacteria"/>
</dbReference>
<dbReference type="SUPFAM" id="SSF53448">
    <property type="entry name" value="Nucleotide-diphospho-sugar transferases"/>
    <property type="match status" value="1"/>
</dbReference>
<dbReference type="Pfam" id="PF00535">
    <property type="entry name" value="Glycos_transf_2"/>
    <property type="match status" value="1"/>
</dbReference>
<keyword evidence="1" id="KW-1133">Transmembrane helix</keyword>
<evidence type="ECO:0000256" key="1">
    <source>
        <dbReference type="SAM" id="Phobius"/>
    </source>
</evidence>
<dbReference type="InterPro" id="IPR001173">
    <property type="entry name" value="Glyco_trans_2-like"/>
</dbReference>
<dbReference type="CDD" id="cd04179">
    <property type="entry name" value="DPM_DPG-synthase_like"/>
    <property type="match status" value="1"/>
</dbReference>
<gene>
    <name evidence="3" type="ORF">C823_04309</name>
</gene>
<reference evidence="3 4" key="1">
    <citation type="journal article" date="2014" name="Genome Announc.">
        <title>Draft genome sequences of the altered schaedler flora, a defined bacterial community from gnotobiotic mice.</title>
        <authorList>
            <person name="Wannemuehler M.J."/>
            <person name="Overstreet A.M."/>
            <person name="Ward D.V."/>
            <person name="Phillips G.J."/>
        </authorList>
    </citation>
    <scope>NUCLEOTIDE SEQUENCE [LARGE SCALE GENOMIC DNA]</scope>
    <source>
        <strain evidence="3 4">ASF492</strain>
    </source>
</reference>
<dbReference type="STRING" id="1235802.C823_04309"/>
<accession>N2A5Z6</accession>
<dbReference type="PANTHER" id="PTHR48090">
    <property type="entry name" value="UNDECAPRENYL-PHOSPHATE 4-DEOXY-4-FORMAMIDO-L-ARABINOSE TRANSFERASE-RELATED"/>
    <property type="match status" value="1"/>
</dbReference>
<sequence length="263" mass="30362">MGKRVDKDVLIIIPAYNEEKNIKKVLEDLDKPQIRVFADVLVMNDASADETNWIVKRNKSKYLLVTHVFNLGYGSALQLGYKYAIRRGYRYVIQMDADGQHDVCNIPQIYEALTTKDEKGETPDMVLCSRYMQGSGVYPTTFQKRLASGLFRWMIRLFSGRWITDTTTGLQGLSWNAVLYYSRYGHFDDKYPDANMILQMLLLGFHIREIPAVMHPRTTGKSMHSGFKPFIYMFRMFFSMLAVAVRIRISKSDAGSRGDKIYD</sequence>
<dbReference type="Proteomes" id="UP000012589">
    <property type="component" value="Unassembled WGS sequence"/>
</dbReference>
<name>N2A5Z6_9FIRM</name>
<dbReference type="InterPro" id="IPR050256">
    <property type="entry name" value="Glycosyltransferase_2"/>
</dbReference>
<dbReference type="AlphaFoldDB" id="N2A5Z6"/>
<dbReference type="InterPro" id="IPR029044">
    <property type="entry name" value="Nucleotide-diphossugar_trans"/>
</dbReference>
<organism evidence="3 4">
    <name type="scientific">Eubacterium plexicaudatum ASF492</name>
    <dbReference type="NCBI Taxonomy" id="1235802"/>
    <lineage>
        <taxon>Bacteria</taxon>
        <taxon>Bacillati</taxon>
        <taxon>Bacillota</taxon>
        <taxon>Clostridia</taxon>
        <taxon>Eubacteriales</taxon>
        <taxon>Eubacteriaceae</taxon>
        <taxon>Eubacterium</taxon>
    </lineage>
</organism>
<feature type="domain" description="Glycosyltransferase 2-like" evidence="2">
    <location>
        <begin position="11"/>
        <end position="152"/>
    </location>
</feature>
<dbReference type="HOGENOM" id="CLU_033536_7_4_9"/>
<dbReference type="PATRIC" id="fig|1235802.3.peg.4576"/>
<feature type="transmembrane region" description="Helical" evidence="1">
    <location>
        <begin position="230"/>
        <end position="247"/>
    </location>
</feature>